<gene>
    <name evidence="1" type="ORF">DDE23_05435</name>
</gene>
<dbReference type="SUPFAM" id="SSF54427">
    <property type="entry name" value="NTF2-like"/>
    <property type="match status" value="1"/>
</dbReference>
<dbReference type="Gene3D" id="3.10.450.50">
    <property type="match status" value="1"/>
</dbReference>
<dbReference type="Proteomes" id="UP000244810">
    <property type="component" value="Unassembled WGS sequence"/>
</dbReference>
<dbReference type="InterPro" id="IPR032710">
    <property type="entry name" value="NTF2-like_dom_sf"/>
</dbReference>
<keyword evidence="2" id="KW-1185">Reference proteome</keyword>
<dbReference type="AlphaFoldDB" id="A0A2T7UVA3"/>
<dbReference type="GO" id="GO:0030638">
    <property type="term" value="P:polyketide metabolic process"/>
    <property type="evidence" value="ECO:0007669"/>
    <property type="project" value="InterPro"/>
</dbReference>
<dbReference type="InterPro" id="IPR009959">
    <property type="entry name" value="Cyclase_SnoaL-like"/>
</dbReference>
<evidence type="ECO:0000313" key="1">
    <source>
        <dbReference type="EMBL" id="PVE48499.1"/>
    </source>
</evidence>
<organism evidence="1 2">
    <name type="scientific">Pararhodobacter aggregans</name>
    <dbReference type="NCBI Taxonomy" id="404875"/>
    <lineage>
        <taxon>Bacteria</taxon>
        <taxon>Pseudomonadati</taxon>
        <taxon>Pseudomonadota</taxon>
        <taxon>Alphaproteobacteria</taxon>
        <taxon>Rhodobacterales</taxon>
        <taxon>Paracoccaceae</taxon>
        <taxon>Pararhodobacter</taxon>
    </lineage>
</organism>
<evidence type="ECO:0000313" key="2">
    <source>
        <dbReference type="Proteomes" id="UP000244810"/>
    </source>
</evidence>
<name>A0A2T7UVA3_9RHOB</name>
<sequence>MPDRAVTTSDPACDPPLIAARLVLESTPAGRHCGLRVNGRKMRVTEPVPCENRHGRIAPVCPVIDKAALEAQLSARLAAAWDGLARRLTRAAKPLIFLASPGVPCLGQAVQRAKRKAP</sequence>
<accession>A0A2T7UVA3</accession>
<dbReference type="Pfam" id="PF07366">
    <property type="entry name" value="SnoaL"/>
    <property type="match status" value="1"/>
</dbReference>
<dbReference type="EMBL" id="QDDR01000002">
    <property type="protein sequence ID" value="PVE48499.1"/>
    <property type="molecule type" value="Genomic_DNA"/>
</dbReference>
<comment type="caution">
    <text evidence="1">The sequence shown here is derived from an EMBL/GenBank/DDBJ whole genome shotgun (WGS) entry which is preliminary data.</text>
</comment>
<protein>
    <submittedName>
        <fullName evidence="1">Uncharacterized protein</fullName>
    </submittedName>
</protein>
<dbReference type="OrthoDB" id="9810441at2"/>
<reference evidence="1 2" key="1">
    <citation type="journal article" date="2011" name="Syst. Appl. Microbiol.">
        <title>Defluviimonas denitrificans gen. nov., sp. nov., and Pararhodobacter aggregans gen. nov., sp. nov., non-phototrophic Rhodobacteraceae from the biofilter of a marine aquaculture.</title>
        <authorList>
            <person name="Foesel B.U."/>
            <person name="Drake H.L."/>
            <person name="Schramm A."/>
        </authorList>
    </citation>
    <scope>NUCLEOTIDE SEQUENCE [LARGE SCALE GENOMIC DNA]</scope>
    <source>
        <strain evidence="1 2">D1-19</strain>
    </source>
</reference>
<proteinExistence type="predicted"/>